<dbReference type="EMBL" id="WNKY01000001">
    <property type="protein sequence ID" value="MTV36261.1"/>
    <property type="molecule type" value="Genomic_DNA"/>
</dbReference>
<evidence type="ECO:0000256" key="1">
    <source>
        <dbReference type="ARBA" id="ARBA00022801"/>
    </source>
</evidence>
<dbReference type="PANTHER" id="PTHR37842:SF2">
    <property type="entry name" value="GYLCOSYL HYDROLASE 115 C-TERMINAL DOMAIN-CONTAINING PROTEIN"/>
    <property type="match status" value="1"/>
</dbReference>
<evidence type="ECO:0000313" key="5">
    <source>
        <dbReference type="Proteomes" id="UP000475582"/>
    </source>
</evidence>
<dbReference type="Proteomes" id="UP000475582">
    <property type="component" value="Unassembled WGS sequence"/>
</dbReference>
<feature type="signal peptide" evidence="2">
    <location>
        <begin position="1"/>
        <end position="25"/>
    </location>
</feature>
<evidence type="ECO:0000259" key="3">
    <source>
        <dbReference type="Pfam" id="PF17829"/>
    </source>
</evidence>
<evidence type="ECO:0000256" key="2">
    <source>
        <dbReference type="SAM" id="SignalP"/>
    </source>
</evidence>
<dbReference type="InterPro" id="IPR029018">
    <property type="entry name" value="Hex-like_dom2"/>
</dbReference>
<dbReference type="Gene3D" id="1.20.58.2150">
    <property type="match status" value="1"/>
</dbReference>
<dbReference type="PANTHER" id="PTHR37842">
    <property type="match status" value="1"/>
</dbReference>
<dbReference type="Pfam" id="PF17829">
    <property type="entry name" value="GH115_C"/>
    <property type="match status" value="1"/>
</dbReference>
<organism evidence="4 5">
    <name type="scientific">Duganella radicis</name>
    <dbReference type="NCBI Taxonomy" id="551988"/>
    <lineage>
        <taxon>Bacteria</taxon>
        <taxon>Pseudomonadati</taxon>
        <taxon>Pseudomonadota</taxon>
        <taxon>Betaproteobacteria</taxon>
        <taxon>Burkholderiales</taxon>
        <taxon>Oxalobacteraceae</taxon>
        <taxon>Telluria group</taxon>
        <taxon>Duganella</taxon>
    </lineage>
</organism>
<dbReference type="GO" id="GO:0005975">
    <property type="term" value="P:carbohydrate metabolic process"/>
    <property type="evidence" value="ECO:0007669"/>
    <property type="project" value="UniProtKB-ARBA"/>
</dbReference>
<feature type="domain" description="Gylcosyl hydrolase 115 C-terminal" evidence="3">
    <location>
        <begin position="683"/>
        <end position="833"/>
    </location>
</feature>
<dbReference type="Gene3D" id="3.20.20.520">
    <property type="entry name" value="Glycosyl hydrolase family 115"/>
    <property type="match status" value="1"/>
</dbReference>
<proteinExistence type="predicted"/>
<dbReference type="InterPro" id="IPR041437">
    <property type="entry name" value="GH115_C"/>
</dbReference>
<dbReference type="GO" id="GO:0016787">
    <property type="term" value="F:hydrolase activity"/>
    <property type="evidence" value="ECO:0007669"/>
    <property type="project" value="UniProtKB-KW"/>
</dbReference>
<name>A0A6L6PCE1_9BURK</name>
<dbReference type="RefSeq" id="WP_155461605.1">
    <property type="nucleotide sequence ID" value="NZ_WNKY01000001.1"/>
</dbReference>
<dbReference type="Pfam" id="PF15979">
    <property type="entry name" value="Glyco_hydro_115"/>
    <property type="match status" value="1"/>
</dbReference>
<keyword evidence="2" id="KW-0732">Signal</keyword>
<keyword evidence="5" id="KW-1185">Reference proteome</keyword>
<dbReference type="AlphaFoldDB" id="A0A6L6PCE1"/>
<protein>
    <recommendedName>
        <fullName evidence="3">Gylcosyl hydrolase 115 C-terminal domain-containing protein</fullName>
    </recommendedName>
</protein>
<dbReference type="InterPro" id="IPR031924">
    <property type="entry name" value="GH115"/>
</dbReference>
<dbReference type="OrthoDB" id="8727830at2"/>
<dbReference type="Gene3D" id="3.30.379.10">
    <property type="entry name" value="Chitobiase/beta-hexosaminidase domain 2-like"/>
    <property type="match status" value="1"/>
</dbReference>
<reference evidence="4 5" key="1">
    <citation type="submission" date="2019-11" db="EMBL/GenBank/DDBJ databases">
        <title>Type strains purchased from KCTC, JCM and DSMZ.</title>
        <authorList>
            <person name="Lu H."/>
        </authorList>
    </citation>
    <scope>NUCLEOTIDE SEQUENCE [LARGE SCALE GENOMIC DNA]</scope>
    <source>
        <strain evidence="4 5">KCTC 22382</strain>
    </source>
</reference>
<dbReference type="InterPro" id="IPR042301">
    <property type="entry name" value="GH115_sf"/>
</dbReference>
<evidence type="ECO:0000313" key="4">
    <source>
        <dbReference type="EMBL" id="MTV36261.1"/>
    </source>
</evidence>
<dbReference type="Gene3D" id="2.60.120.1620">
    <property type="match status" value="1"/>
</dbReference>
<keyword evidence="1" id="KW-0378">Hydrolase</keyword>
<sequence length="838" mass="92332">MNRHLRLGATVALFAWLAALPVARALEITSAASAEPGAFSLVRGTSVAAVAVDAGDDPLVQFAARMFAGDVARVSGKRPAVLARAEGGRQLLIAGTLGQSRLIDQLAAEGKLKALDQIRGRWEATVTQMVERPFPDVERALVIVGSDRRGAAYGLLQLSEQIGVSPWYWWGDVPVRSRSVLAIRSPGPEVTMPEVRYRGIFINDEDWGMHAWAKQTFEPEAGGIGPKTYEKVFELMLRLRLNYIWPAMHEVSREFHSVRENIVLADKYGIVAGASHCEPMLYNNVHWNQKERGPWNYLTNRDAIFKTWEEQASARGGMEAVWTLGIRGIHDQGMQTPPGDMPGKLKVMKQVIQDQRSLIRQHVTPKWGTVAQAFVPYKEVLPIYDAGLALPEDVTLMWTDDNFGYLRRLSSPEERQRSGGAGVYWHLSYYGGPHSYLWINSTAPALMWQELHKAWENEARTMWVINVGDIKPMEIGMDYFARFAWKPTASGPDSQPRFLRAFAAEHFGETLAPAVADLLTEFYRLGTIRKPELMIRSWALSLPRDQAVELSGSYARLLARETALAAAIPTAMRDAYFEMIGFPARVLGATGVIFMADRAVQLNEQPEAHAAEIARQRIFLEQQVAAYNDTVANGKWKGMMPGLVTAQNPGAWNSQVRWPWGEQPRQAASPASSLDEGRIWRAAAEMVLQSGSGVARWTPIAGLGHTGRAVALKPAGLSSSWEAGDSKAPTLALQFEVGSSAASGEVLIDFMPTFRLYPGRKLRVGVMVDRQAPVLVEVPGSGGQEDESGSIRQEGVQNNFVRARIPLPALSPGKHELKIQAVDPGVVIDRISLPAAAK</sequence>
<comment type="caution">
    <text evidence="4">The sequence shown here is derived from an EMBL/GenBank/DDBJ whole genome shotgun (WGS) entry which is preliminary data.</text>
</comment>
<gene>
    <name evidence="4" type="ORF">GM676_01530</name>
</gene>
<feature type="chain" id="PRO_5027072856" description="Gylcosyl hydrolase 115 C-terminal domain-containing protein" evidence="2">
    <location>
        <begin position="26"/>
        <end position="838"/>
    </location>
</feature>
<accession>A0A6L6PCE1</accession>